<dbReference type="InterPro" id="IPR018745">
    <property type="entry name" value="MpsC"/>
</dbReference>
<dbReference type="AlphaFoldDB" id="A0A0A1MVR1"/>
<dbReference type="EMBL" id="CDGG01000001">
    <property type="protein sequence ID" value="CEI83674.1"/>
    <property type="molecule type" value="Genomic_DNA"/>
</dbReference>
<dbReference type="RefSeq" id="WP_042534049.1">
    <property type="nucleotide sequence ID" value="NZ_CAXOIH010000002.1"/>
</dbReference>
<proteinExistence type="predicted"/>
<evidence type="ECO:0000313" key="3">
    <source>
        <dbReference type="Proteomes" id="UP000040453"/>
    </source>
</evidence>
<evidence type="ECO:0000259" key="1">
    <source>
        <dbReference type="Pfam" id="PF10057"/>
    </source>
</evidence>
<dbReference type="STRING" id="545501.BN997_03592"/>
<dbReference type="OrthoDB" id="2375124at2"/>
<evidence type="ECO:0000313" key="2">
    <source>
        <dbReference type="EMBL" id="CEI83674.1"/>
    </source>
</evidence>
<dbReference type="Proteomes" id="UP000040453">
    <property type="component" value="Unassembled WGS sequence"/>
</dbReference>
<accession>A0A0A1MVR1</accession>
<sequence>MSTTIHKVEQQFANLVRSYRKQHIGKGPEKIKVSFHGTWAIAYMNGSLSPVEKFIAQTEEGHTMIWQARTQMVKQLYEKVRPSDLEELVGAKFLKLFADINVEDDEAISIFIFDKPIDRL</sequence>
<gene>
    <name evidence="2" type="ORF">BN997_03592</name>
</gene>
<keyword evidence="3" id="KW-1185">Reference proteome</keyword>
<name>A0A0A1MVR1_9BACI</name>
<feature type="domain" description="Na+-translocating membrane potential-generating system MpsC" evidence="1">
    <location>
        <begin position="6"/>
        <end position="115"/>
    </location>
</feature>
<dbReference type="Pfam" id="PF10057">
    <property type="entry name" value="MpsC"/>
    <property type="match status" value="1"/>
</dbReference>
<organism evidence="2 3">
    <name type="scientific">Oceanobacillus oncorhynchi</name>
    <dbReference type="NCBI Taxonomy" id="545501"/>
    <lineage>
        <taxon>Bacteria</taxon>
        <taxon>Bacillati</taxon>
        <taxon>Bacillota</taxon>
        <taxon>Bacilli</taxon>
        <taxon>Bacillales</taxon>
        <taxon>Bacillaceae</taxon>
        <taxon>Oceanobacillus</taxon>
    </lineage>
</organism>
<protein>
    <recommendedName>
        <fullName evidence="1">Na+-translocating membrane potential-generating system MpsC domain-containing protein</fullName>
    </recommendedName>
</protein>
<reference evidence="2 3" key="1">
    <citation type="submission" date="2014-11" db="EMBL/GenBank/DDBJ databases">
        <authorList>
            <person name="Urmite Genomes Urmite Genomes"/>
        </authorList>
    </citation>
    <scope>NUCLEOTIDE SEQUENCE [LARGE SCALE GENOMIC DNA]</scope>
    <source>
        <strain evidence="2 3">Oc5</strain>
    </source>
</reference>